<dbReference type="AlphaFoldDB" id="A0A8S3CU37"/>
<dbReference type="PROSITE" id="PS00139">
    <property type="entry name" value="THIOL_PROTEASE_CYS"/>
    <property type="match status" value="1"/>
</dbReference>
<evidence type="ECO:0000256" key="4">
    <source>
        <dbReference type="ARBA" id="ARBA00022807"/>
    </source>
</evidence>
<reference evidence="6" key="1">
    <citation type="submission" date="2021-02" db="EMBL/GenBank/DDBJ databases">
        <authorList>
            <person name="Nowell W R."/>
        </authorList>
    </citation>
    <scope>NUCLEOTIDE SEQUENCE</scope>
</reference>
<dbReference type="Proteomes" id="UP000681720">
    <property type="component" value="Unassembled WGS sequence"/>
</dbReference>
<gene>
    <name evidence="6" type="ORF">BYL167_LOCUS54139</name>
    <name evidence="7" type="ORF">GIL414_LOCUS63897</name>
</gene>
<feature type="non-terminal residue" evidence="6">
    <location>
        <position position="47"/>
    </location>
</feature>
<protein>
    <recommendedName>
        <fullName evidence="5">Peptidase C1A papain C-terminal domain-containing protein</fullName>
    </recommendedName>
</protein>
<keyword evidence="2" id="KW-0645">Protease</keyword>
<evidence type="ECO:0000256" key="3">
    <source>
        <dbReference type="ARBA" id="ARBA00022801"/>
    </source>
</evidence>
<evidence type="ECO:0000313" key="7">
    <source>
        <dbReference type="EMBL" id="CAF5128234.1"/>
    </source>
</evidence>
<dbReference type="InterPro" id="IPR038765">
    <property type="entry name" value="Papain-like_cys_pep_sf"/>
</dbReference>
<dbReference type="Gene3D" id="3.90.70.10">
    <property type="entry name" value="Cysteine proteinases"/>
    <property type="match status" value="1"/>
</dbReference>
<keyword evidence="4" id="KW-0788">Thiol protease</keyword>
<feature type="domain" description="Peptidase C1A papain C-terminal" evidence="5">
    <location>
        <begin position="7"/>
        <end position="47"/>
    </location>
</feature>
<sequence>MSSNRAIPDSIDWRIMGAVTPVKDQGICGSCWSFGTTGTIEGAYFVK</sequence>
<dbReference type="Proteomes" id="UP000681967">
    <property type="component" value="Unassembled WGS sequence"/>
</dbReference>
<evidence type="ECO:0000313" key="8">
    <source>
        <dbReference type="Proteomes" id="UP000681967"/>
    </source>
</evidence>
<keyword evidence="3" id="KW-0378">Hydrolase</keyword>
<dbReference type="EMBL" id="CAJOBH010187792">
    <property type="protein sequence ID" value="CAF4956323.1"/>
    <property type="molecule type" value="Genomic_DNA"/>
</dbReference>
<dbReference type="EMBL" id="CAJOBJ010269437">
    <property type="protein sequence ID" value="CAF5128234.1"/>
    <property type="molecule type" value="Genomic_DNA"/>
</dbReference>
<comment type="caution">
    <text evidence="6">The sequence shown here is derived from an EMBL/GenBank/DDBJ whole genome shotgun (WGS) entry which is preliminary data.</text>
</comment>
<dbReference type="SUPFAM" id="SSF54001">
    <property type="entry name" value="Cysteine proteinases"/>
    <property type="match status" value="1"/>
</dbReference>
<comment type="similarity">
    <text evidence="1">Belongs to the peptidase C1 family.</text>
</comment>
<evidence type="ECO:0000259" key="5">
    <source>
        <dbReference type="Pfam" id="PF00112"/>
    </source>
</evidence>
<organism evidence="6 8">
    <name type="scientific">Rotaria magnacalcarata</name>
    <dbReference type="NCBI Taxonomy" id="392030"/>
    <lineage>
        <taxon>Eukaryota</taxon>
        <taxon>Metazoa</taxon>
        <taxon>Spiralia</taxon>
        <taxon>Gnathifera</taxon>
        <taxon>Rotifera</taxon>
        <taxon>Eurotatoria</taxon>
        <taxon>Bdelloidea</taxon>
        <taxon>Philodinida</taxon>
        <taxon>Philodinidae</taxon>
        <taxon>Rotaria</taxon>
    </lineage>
</organism>
<evidence type="ECO:0000313" key="6">
    <source>
        <dbReference type="EMBL" id="CAF4956323.1"/>
    </source>
</evidence>
<dbReference type="GO" id="GO:0006508">
    <property type="term" value="P:proteolysis"/>
    <property type="evidence" value="ECO:0007669"/>
    <property type="project" value="UniProtKB-KW"/>
</dbReference>
<proteinExistence type="inferred from homology"/>
<evidence type="ECO:0000256" key="1">
    <source>
        <dbReference type="ARBA" id="ARBA00008455"/>
    </source>
</evidence>
<dbReference type="InterPro" id="IPR013128">
    <property type="entry name" value="Peptidase_C1A"/>
</dbReference>
<dbReference type="PANTHER" id="PTHR12411">
    <property type="entry name" value="CYSTEINE PROTEASE FAMILY C1-RELATED"/>
    <property type="match status" value="1"/>
</dbReference>
<dbReference type="Pfam" id="PF00112">
    <property type="entry name" value="Peptidase_C1"/>
    <property type="match status" value="1"/>
</dbReference>
<dbReference type="GO" id="GO:0008234">
    <property type="term" value="F:cysteine-type peptidase activity"/>
    <property type="evidence" value="ECO:0007669"/>
    <property type="project" value="UniProtKB-KW"/>
</dbReference>
<dbReference type="InterPro" id="IPR000668">
    <property type="entry name" value="Peptidase_C1A_C"/>
</dbReference>
<name>A0A8S3CU37_9BILA</name>
<accession>A0A8S3CU37</accession>
<evidence type="ECO:0000256" key="2">
    <source>
        <dbReference type="ARBA" id="ARBA00022670"/>
    </source>
</evidence>
<dbReference type="InterPro" id="IPR000169">
    <property type="entry name" value="Pept_cys_AS"/>
</dbReference>